<dbReference type="SUPFAM" id="SSF49344">
    <property type="entry name" value="CBD9-like"/>
    <property type="match status" value="1"/>
</dbReference>
<evidence type="ECO:0000313" key="3">
    <source>
        <dbReference type="EMBL" id="MEM5550882.1"/>
    </source>
</evidence>
<name>A0ABU9U1G8_9GAMM</name>
<dbReference type="EMBL" id="JBBMQU010000013">
    <property type="protein sequence ID" value="MEM5550882.1"/>
    <property type="molecule type" value="Genomic_DNA"/>
</dbReference>
<dbReference type="RefSeq" id="WP_342883792.1">
    <property type="nucleotide sequence ID" value="NZ_JBBMQU010000013.1"/>
</dbReference>
<evidence type="ECO:0000256" key="1">
    <source>
        <dbReference type="SAM" id="SignalP"/>
    </source>
</evidence>
<proteinExistence type="predicted"/>
<feature type="signal peptide" evidence="1">
    <location>
        <begin position="1"/>
        <end position="20"/>
    </location>
</feature>
<comment type="caution">
    <text evidence="3">The sequence shown here is derived from an EMBL/GenBank/DDBJ whole genome shotgun (WGS) entry which is preliminary data.</text>
</comment>
<gene>
    <name evidence="3" type="ORF">WNY63_09085</name>
</gene>
<dbReference type="Pfam" id="PF19313">
    <property type="entry name" value="DUF5916"/>
    <property type="match status" value="1"/>
</dbReference>
<dbReference type="Gene3D" id="2.60.40.1190">
    <property type="match status" value="1"/>
</dbReference>
<accession>A0ABU9U1G8</accession>
<dbReference type="Proteomes" id="UP001388366">
    <property type="component" value="Unassembled WGS sequence"/>
</dbReference>
<protein>
    <submittedName>
        <fullName evidence="3">DUF5916 domain-containing protein</fullName>
    </submittedName>
</protein>
<evidence type="ECO:0000259" key="2">
    <source>
        <dbReference type="Pfam" id="PF19313"/>
    </source>
</evidence>
<dbReference type="InterPro" id="IPR045670">
    <property type="entry name" value="DUF5916"/>
</dbReference>
<keyword evidence="1" id="KW-0732">Signal</keyword>
<sequence length="748" mass="85183">MMKTLVSVSAALLVSQSVIAKDIKIDGQLNEVQWHNATAYHDFFKVVPATLEVTQNKVQGLVFTTEEGIYIGFKNFQKEGDRKKQYNLQDGFMQADFNRFVIDFSGDGSGAYQFSATLGGGIQDAVLTPQLTTDFDWDGVWQSAFYEYPDYWTNEIFIPWQTVSFRPNRDEQDLASVGVSLQLYELAKNHIYGSQQQTTGKSDFYLNMPKVLAQIPTSQQWSFVPYITSEQNFIADDNNVDIGFDLIYKPDHHQKLSVAVNPDFGQVDSDELVVNYSTVETLTTDKRAFFTQDIGVLNVTAEQNTRLIHTRRIGAGSDDGTEQITPIDAAGRFVHQGEYWQFAGFAVHEDDLESDAGKEFYVGRARFRQDNWQSGLLVTQTERPWLAREAKTAAFDSQYQSETWSLQSALLFSDIQQGKVDYGTQEIDQQGYGFSANVKYQFNPNVSLAGDYLRLDDQFENNDLGYKQRNNWRVTELNYNHAVNYSDGFINQVKHSIDTSYQSTDNGLKLPALQAYTASFILDNGATASASLKYFTSGWDDLIGRGVGLYQSNSTLSSRLFYGSPYTGEFSWAASFQLDEEGIDGLAQQYAVDMTWMPHHNWSVKFNQFYRIGDGLVIGTDPDQVTQFDRKFYVSYLNAAGLITDNLELSFIFQWVILDAKTDSVYDISQNQLNKQVGIDNSFTDQRFTSQIKLRYKLGAYSDIYLVYNRGGASFDDDVGSHKWLRNLNTLWQERDQDQLTFKVRYLF</sequence>
<evidence type="ECO:0000313" key="4">
    <source>
        <dbReference type="Proteomes" id="UP001388366"/>
    </source>
</evidence>
<organism evidence="3 4">
    <name type="scientific">Pseudoalteromonas neustonica</name>
    <dbReference type="NCBI Taxonomy" id="1840331"/>
    <lineage>
        <taxon>Bacteria</taxon>
        <taxon>Pseudomonadati</taxon>
        <taxon>Pseudomonadota</taxon>
        <taxon>Gammaproteobacteria</taxon>
        <taxon>Alteromonadales</taxon>
        <taxon>Pseudoalteromonadaceae</taxon>
        <taxon>Pseudoalteromonas</taxon>
    </lineage>
</organism>
<reference evidence="3 4" key="1">
    <citation type="submission" date="2024-03" db="EMBL/GenBank/DDBJ databases">
        <title>Community enrichment and isolation of bacterial strains for fucoidan degradation.</title>
        <authorList>
            <person name="Sichert A."/>
        </authorList>
    </citation>
    <scope>NUCLEOTIDE SEQUENCE [LARGE SCALE GENOMIC DNA]</scope>
    <source>
        <strain evidence="3 4">AS81</strain>
    </source>
</reference>
<keyword evidence="4" id="KW-1185">Reference proteome</keyword>
<feature type="domain" description="DUF5916" evidence="2">
    <location>
        <begin position="222"/>
        <end position="318"/>
    </location>
</feature>
<feature type="chain" id="PRO_5046946352" evidence="1">
    <location>
        <begin position="21"/>
        <end position="748"/>
    </location>
</feature>